<dbReference type="EMBL" id="JABANN010000261">
    <property type="protein sequence ID" value="KAF4664405.1"/>
    <property type="molecule type" value="Genomic_DNA"/>
</dbReference>
<dbReference type="EMBL" id="JABAHT010000250">
    <property type="protein sequence ID" value="KAF4659925.1"/>
    <property type="molecule type" value="Genomic_DNA"/>
</dbReference>
<evidence type="ECO:0000313" key="5">
    <source>
        <dbReference type="Proteomes" id="UP000572268"/>
    </source>
</evidence>
<gene>
    <name evidence="3" type="ORF">FOL46_004264</name>
    <name evidence="2" type="ORF">FOZ61_004401</name>
</gene>
<dbReference type="OrthoDB" id="413281at2759"/>
<proteinExistence type="predicted"/>
<keyword evidence="1" id="KW-0472">Membrane</keyword>
<organism evidence="2 4">
    <name type="scientific">Perkinsus olseni</name>
    <name type="common">Perkinsus atlanticus</name>
    <dbReference type="NCBI Taxonomy" id="32597"/>
    <lineage>
        <taxon>Eukaryota</taxon>
        <taxon>Sar</taxon>
        <taxon>Alveolata</taxon>
        <taxon>Perkinsozoa</taxon>
        <taxon>Perkinsea</taxon>
        <taxon>Perkinsida</taxon>
        <taxon>Perkinsidae</taxon>
        <taxon>Perkinsus</taxon>
    </lineage>
</organism>
<protein>
    <submittedName>
        <fullName evidence="2">Uncharacterized protein</fullName>
    </submittedName>
</protein>
<keyword evidence="1" id="KW-1133">Transmembrane helix</keyword>
<evidence type="ECO:0000313" key="4">
    <source>
        <dbReference type="Proteomes" id="UP000570595"/>
    </source>
</evidence>
<dbReference type="AlphaFoldDB" id="A0A7J6LKY2"/>
<name>A0A7J6LKY2_PEROL</name>
<reference evidence="4 5" key="1">
    <citation type="submission" date="2020-04" db="EMBL/GenBank/DDBJ databases">
        <title>Perkinsus olseni comparative genomics.</title>
        <authorList>
            <person name="Bogema D.R."/>
        </authorList>
    </citation>
    <scope>NUCLEOTIDE SEQUENCE [LARGE SCALE GENOMIC DNA]</scope>
    <source>
        <strain evidence="2">ATCC PRA-179</strain>
        <strain evidence="3">ATCC PRA-31</strain>
    </source>
</reference>
<evidence type="ECO:0000313" key="3">
    <source>
        <dbReference type="EMBL" id="KAF4664405.1"/>
    </source>
</evidence>
<evidence type="ECO:0000313" key="2">
    <source>
        <dbReference type="EMBL" id="KAF4659925.1"/>
    </source>
</evidence>
<dbReference type="Proteomes" id="UP000572268">
    <property type="component" value="Unassembled WGS sequence"/>
</dbReference>
<feature type="transmembrane region" description="Helical" evidence="1">
    <location>
        <begin position="130"/>
        <end position="150"/>
    </location>
</feature>
<sequence>MSLFHRVISRSPTVASQLSRAFATSTHTHPSMPPLSPGLSGIDLTTSHQSGKCSCPVCQSISHTPGKCSCPRCSSGVLPSSSLATRFMLAGSPLFLTEFDKPFYFPEVQFILSDKLNFIFERFFETECGVWLMNTLAVYTLMRMFFYYFWWQPSALNHFKDRYGQTWNVGHHLYGTDAPNPFRKESKGRH</sequence>
<evidence type="ECO:0000256" key="1">
    <source>
        <dbReference type="SAM" id="Phobius"/>
    </source>
</evidence>
<keyword evidence="1" id="KW-0812">Transmembrane</keyword>
<accession>A0A7J6LKY2</accession>
<comment type="caution">
    <text evidence="2">The sequence shown here is derived from an EMBL/GenBank/DDBJ whole genome shotgun (WGS) entry which is preliminary data.</text>
</comment>
<dbReference type="Proteomes" id="UP000570595">
    <property type="component" value="Unassembled WGS sequence"/>
</dbReference>